<feature type="region of interest" description="Disordered" evidence="1">
    <location>
        <begin position="1958"/>
        <end position="1992"/>
    </location>
</feature>
<dbReference type="Proteomes" id="UP000221165">
    <property type="component" value="Unassembled WGS sequence"/>
</dbReference>
<feature type="compositionally biased region" description="Low complexity" evidence="1">
    <location>
        <begin position="3575"/>
        <end position="3585"/>
    </location>
</feature>
<evidence type="ECO:0000313" key="3">
    <source>
        <dbReference type="Proteomes" id="UP000221165"/>
    </source>
</evidence>
<feature type="compositionally biased region" description="Basic and acidic residues" evidence="1">
    <location>
        <begin position="3762"/>
        <end position="3771"/>
    </location>
</feature>
<feature type="compositionally biased region" description="Gly residues" evidence="1">
    <location>
        <begin position="1078"/>
        <end position="1089"/>
    </location>
</feature>
<feature type="region of interest" description="Disordered" evidence="1">
    <location>
        <begin position="4687"/>
        <end position="4895"/>
    </location>
</feature>
<sequence>MTPYASRSLYQGTDTSESCLFLFTAGQKLNAKAGYRVGGEIQKSRLRKVLPASSPSVSTQLPYTIPNFLATPSPVAASPRPLLSASSSSVSEACSGLDINCTEVGGEHSTTPGGRAERESEDGGGVRGDSSPPALSSLSSIFSPCPSDDSVVIQGGKASGDLRQGRKHDVSEGEQHRHELEGDDDVPSSMAREVCRPFNEGIVSPTFGTRVPGKEEASAFAGEASLTMSDACPQSSSDGAKVSVPQADILCEGQVIPSSTGISPFYPLPRAEGRRASLDSSRVPVSLFSPPPPAAPSNALSPVRIFAESASEPGCFTSALQASCSPSSSLSGPWGCPGCPLSTVHLLPCHRAAADSPALRNASSLCSADVRCPQHHHQSPVQDLVSPPLSAPCPHAALSCNRCASPRETATDTVFFIPKSALPPPSSSYLPFTLADSSTGFVPLHPPPTSSPPSGGNTPMRPCQSQGQHSSPGGGAPHGGNQGMVFGSVSRGEAPERRPESCSAAATDVRNVQSRVAFSREGLNRSALAPFSAGPPRLTPALDWSDGQILCAAAAAAAEEHHRQFGSRFENGAGGSTSPSISTSTEGGLPFLLVRKHLVALLDCLGVGLQSVRGVRLYRMLIQQAGTGSMVNTGPPMPVATREHRGAQVSDKGCYASANIFVGDGEANDEAKTSGADREAAAARESETAQFEANRVELGHGRDGDWTAWGASPSKGTPAAQQRAMPARSGEARRTVPLPASLVSCAEVAVTRCAKNLHADEKRYEEVEKRLRKTASHRLAVRVLRAWHEAVERRLHSAAAALQIEAASRRRRLGQLLALWKEAADSSRRFRREAEQKLLAEAFRERALARQALSMWKSATAVQREDESERAAMFAARRILGFCFRWWQASVAHQVRERELRVKKRILKAWTEKVLPAQRRKQSLGLRYERFVAHRRKQQMRRVLIFCLKTVREGQVRAQQASVHARRSVLRRSLRAWHWEVAARMESRVSSIECAEAVRRERLLARAFSGWKKATALSWPRFGPAPQMPVSQVLCVLRAVAYLGQRVGDDWQRDRPRSLQESLAEAVTRKAKRRSFERGGGAGGGGEAQDGGRLRTDAPMLGFVFVGGTEIHHTKLAQAAPHILHCVREHVRRHCFLQWWAIAQARKAFRVRVEKRLLAETMHAWQSLPEQRRIEEQKSNELRKRQCRRLLESCWKQWKKRWLRYVTFRAQCRGLQDTRVRHLLVTAFRSWTLYTEQRREEQARVAQVQVASNRCRQRASLSAWREALHFKRREAAMDEAAKLLRQRSLLRKAMRGLFRQRNSARLLKSATQALKHERLSLFLSLWWRWAACRAAVSELTALQQSKTRKRKQDAIWRAWRLLFQQRIAQRAAVRTLETAERKHGLRVAWQAWEEHIRRHREKQRAAGLLVARLRKVACSVGFESWRLFGHLEKNEEWIARRHKLRLMGKVFEAWRCAVAEHATCQLHLRGQLLCAKLSRLLRRWHRFAYLSRIRSVLENHSRLSLLRRVQTAWLHQLREIYLERHAEQRADALHRSLGLRMASRCFLAWKDIVRQSAAVRSKGETVLLRHELEEVKWFFGRWRDGLGERRRFRAAVEKLDIIRRRHLQRQVVERWYGNIRSLVMELKAVYFRREMLMRQCVQQWMQWTGERRARKWRYQAAVTFLDRPGGSRRNAEKEEKRMIFTTWRSLSVRWQRVTTALIRLEGLRKVLFLRQVIHEWRVKARRDTQVELGTLILLRLLQRRMLRDGWKGLRSHHQRLDVLEISSQAFQEQLSRRLTSKSFGAWHGATLARRHAAREAQLHREQEQRAESFDRVSQLRKFFLGWLQVLASKLQMQQRLFLLVKKQHSRIQQDVLRSWRHHCLRKQRLREAAVEYAASRRIRELRKVFHFLFSTATRQRTLRARLLFCLGLLVCEEPPFETVAWTTISASGFLQSPSQEQQQLEMLLGRPLPPPSRSEVGALDLGDSDKHGLSSSVGNHAELSAGSRTSDAHVVRRRHGTFETLPLVPRLIVWAAQPHMLQLLLLQPAISSGLAGSVSGVAPSQGVLPRSGRNKQVPHGGRSHSSISLRKGREPFDSHYRSVLSPGGVGFGGAAQTPSTCTPHTSRTGTPFDALPAARGFDKVSPFLLESEGSTPLLPVVSHVRMPRTRGEEWWVRRARSASSGDRHIPEVPGRRERGRDPFGDQGVGLDDLLLGDNKSSSGLHSLLRCYNCEETQSSGEAGIDTGLQDSHSSSPRLRGLLLSFCKPRRRKTFTGSEDGDVYSTDAGSGGGLNSSTSSPTPPDTPTSADGGLDGYAHVKRQPWQDQIPLELLASAWGFAHLLLRGLKVWHLHARAHTQRRLREGCIVNNFRTHQKRRLLSSSWQAWRLLKETENTRATVLRQALLSQKRKRAFLAWFTRSRIDPVAFAGAQALCQRRKTIVLHASFCLWRSTAIRLKQEATAVATLEHSVATRWKEHIFRLWIHLSKTSRVGRQLYLQHTGSVLRQTMAVWTRVCQRRQSVKRLGETLSKPLQRLGLFHLRLWAFTHARGTRVLIGCMAEWRSFADRRKKLRGLMVYVQTLRKVYLLQQHFAAWLVIQRRQRRLMILQQTAAAASVLLPLHRCFLLWRSVARERQERRDQLLQQYLQQERIWLRLSSQQHPETGESQGRVGANWCWFWRVREAWGIWRRRFRLRKLLRTRATRCAKVCLAAFKQAVARRRALEALESKRRTLLVQRVVVAWQVYVQRRLLKQQRMAHAVERHQKEALRWFFGQWRWLQQRYQWERAVQEVVQAKINRRLGRAALRALKGHALDRAIERERVQEIQESSSRRTVRIHFASWQTVWQAVRHHGDTVIKKTWTAWRKQLKLRQGLQVLEMMQQHVHERQARQCLLSFQDEVCRFQAMQALGTEMPWLAASLQGKVDSVHSMVTAALEGFRTYAAARVSRRRQKRLLSAAFSSWTKLQETEQPYRLLLRCFHHWRGAWQYRLHLQAAQVAVSRHVELKMKRHAWDSWVLQYKEEERGRLLMKQAEQLRVQWGIEKGLLVLHEHRLQREWMSWCMYRAEVFLEEKQKEKALLCWRSWRLWTLQQAQRHATVARVQARSRLWLLSSVFSAFRDLFSKSVRVRMCAEQVQRATKRYRLRAAWLAWRAVYKRLVDLRPRLESFLARQAFKRVCLAWSGWRMWQLRRAELRLRLLPVAEKTVARRNERLQAEAFAHWRQRLQRAQTFQSHLTRLVERRRQHRLMATVFSEWHVCARESQFVRSAKAAAAGAALSASRLHYRPQGASSAPPRARRPGGTRGSSYEGGQEKRLKASNRSSSASALGSSLSSVSTPRQVSSRASSISREVSRRASASSSVRGSAGPETGERQFRTARDGQRRGRSHLRSSLALGKSRGMSLRTSHAEQSALATSSQSMSPSSRLESSVLKDERQGDVTALRSFPASSASIATRDASGGQSLHGRLKEIRTGSSGGRQGVMEVGGDSVVQNETSEALGGAKPREPRIEGPMVATLGGESEIFREERHQHLESSQLSVERVLYDSGDDEDGGASLISTPERGRTRYVQRRASSVLRIGPSRSESQATMTSDRTREGASRSSSSVSSSVLGRHYDRKHERMESVFARRSVDSEFLETDLAWSRNDGPGRLQQPVERRGEETESVHEVEEQAEEEPYYASTNDERPKARANQAAEGRVSSEMVTAEVQAPRVPLLNEAGLQLAGRGVEEIAGFHSRVSPANGTRRNGNDLSIHVEQKHAPDTSQGERQDGGPRRAARAVSATAGARGLHDSWRRYGSDSGPASASPRPRDSSSRLIRSSMSRHASPGLRRARRTSRSLSHSGEVVDAAAVPTRPLVSLSLAASSLLKTLEDEKAPSRTVAARATALLRAFPDSPPRAGYSFSPSVDEERSSDLPISPSSAIEGVRRESSAGSSSSPSSSVSFPEERTPHSSQTGPREPHELKKLPRSRSRAFPFSRRRSRVKAKNRVKVREGDVGPPGRPSTAGRKHSVSGGSSVGGERRTSGAVAAVLETNDTKGRNRAAIRRRSPAVLARRHSEPESSHSSLSDPPRSTAQGEAQGEEGEQEIQDNFVHVRGGLIESTIAGSTNRSGGYPNARESGTETEREAPSRVMNGESSVRQERLSAEEDRASPTQKPNHPFFFSLLSPPPSSLGDEQQSPVSKSIRASSLSSSAESSFSMPGSSRSGARGENKESTVHRNTPHRPKGDSRDMSPRLLHASRDAAGETSKSRKSALLAGDNRDDSPNLGSRLGSLTFSRSQEKDLIPSSEAGGVEDLDLRLRRLVERAGGSQTGSSRRSSTVFSPLKVSLGRGTHSEKIGQLARVNLDESGADSHFSTQRTSAEGRAHLSGVSDPAGDSRKSKDEWLRSSFITSESSENHVVPALSRGRQDDDRRQDAPRWDRSLLFTNDFKEGQMERSNEDHTAATDRADDDDGSQSGPGETRLPKTGSREYHENLSMASSTLSSSLLLSDLAPLPQQHEQGILVDSSNSGASSTLVSPAASFVRNRGPYSLDVLSAGHHLSSDASRFRLPVGPYSTPELPGDRPEGGESVFSRNILPRPRPLSLSSDMRPQTVRSMWVNRLSPLEEGESVAESSPSSPSPGGVRPSSVTTSRTPRGEIPRAAVSAAIGSLEAVSSDSPPVTTFALDGRTAAQHFPSDQTGRPASEYDMSEATFVSSRFGRSHLEEVAALSTGRLLQNPSAEQTPLFLEGPPRHLPQARSPTAAADMRSPSSTPPGMLPSVLSPARPGASATSVTVSPGPAESDDDVAPTEAHLHDLMVRLQRLQELRNSQGGVLDSAPSSVTPRSQRGGSPVTPHSPLLHEQPRERNSDDDSSDAVRRDTSPDHLRVGGHLSAGDRRDLSGARTLKGNMPSRGASGSQAESTPSPDSARNSRNLSRNVANSEGALLKEAAGIQVSESSSKKHSYPLYQNTSMLLEASGSSIASSSATSPVVQQRRGLSPLLGSSVLLSPSALLEPHREGDRAEQHFESGSSLGASSRSPSSSSVAEHEEKRIRRKMNDQQDSRGAVVGRSKSAPVREKVLRSSAGHSSHRVDEAPEGLSGGGDDETPRLQRKERVPHGRFTPEEDPPVQETSDGSENSGRGEDRNSRRNLGEFQISGRTRSGNLKVRRPRGGRPALLADKPAGRDTSVVKFRRRAREGRQRPSATRRDRRERTEESELEGEGHQTTASNAGGNSREDERASVAASEDLLQEAWKEATEETRHALLKIHREVKLFSSMEEKKENFDPL</sequence>
<feature type="compositionally biased region" description="Low complexity" evidence="1">
    <location>
        <begin position="3904"/>
        <end position="3916"/>
    </location>
</feature>
<feature type="region of interest" description="Disordered" evidence="1">
    <location>
        <begin position="1070"/>
        <end position="1093"/>
    </location>
</feature>
<feature type="region of interest" description="Disordered" evidence="1">
    <location>
        <begin position="4578"/>
        <end position="4611"/>
    </location>
</feature>
<protein>
    <recommendedName>
        <fullName evidence="4">Sfi1 spindle body domain-containing protein</fullName>
    </recommendedName>
</protein>
<feature type="region of interest" description="Disordered" evidence="1">
    <location>
        <begin position="4625"/>
        <end position="4660"/>
    </location>
</feature>
<feature type="compositionally biased region" description="Basic and acidic residues" evidence="1">
    <location>
        <begin position="5058"/>
        <end position="5075"/>
    </location>
</feature>
<feature type="compositionally biased region" description="Basic and acidic residues" evidence="1">
    <location>
        <begin position="4111"/>
        <end position="4123"/>
    </location>
</feature>
<gene>
    <name evidence="2" type="ORF">CSUI_002741</name>
</gene>
<organism evidence="2 3">
    <name type="scientific">Cystoisospora suis</name>
    <dbReference type="NCBI Taxonomy" id="483139"/>
    <lineage>
        <taxon>Eukaryota</taxon>
        <taxon>Sar</taxon>
        <taxon>Alveolata</taxon>
        <taxon>Apicomplexa</taxon>
        <taxon>Conoidasida</taxon>
        <taxon>Coccidia</taxon>
        <taxon>Eucoccidiorida</taxon>
        <taxon>Eimeriorina</taxon>
        <taxon>Sarcocystidae</taxon>
        <taxon>Cystoisospora</taxon>
    </lineage>
</organism>
<feature type="compositionally biased region" description="Basic and acidic residues" evidence="1">
    <location>
        <begin position="163"/>
        <end position="180"/>
    </location>
</feature>
<name>A0A2C6L7N4_9APIC</name>
<feature type="compositionally biased region" description="Basic and acidic residues" evidence="1">
    <location>
        <begin position="4379"/>
        <end position="4394"/>
    </location>
</feature>
<feature type="compositionally biased region" description="Low complexity" evidence="1">
    <location>
        <begin position="3752"/>
        <end position="3761"/>
    </location>
</feature>
<feature type="compositionally biased region" description="Low complexity" evidence="1">
    <location>
        <begin position="3772"/>
        <end position="3781"/>
    </location>
</feature>
<feature type="region of interest" description="Disordered" evidence="1">
    <location>
        <begin position="2256"/>
        <end position="2296"/>
    </location>
</feature>
<feature type="compositionally biased region" description="Low complexity" evidence="1">
    <location>
        <begin position="3296"/>
        <end position="3343"/>
    </location>
</feature>
<feature type="compositionally biased region" description="Basic and acidic residues" evidence="1">
    <location>
        <begin position="4197"/>
        <end position="4216"/>
    </location>
</feature>
<feature type="compositionally biased region" description="Basic and acidic residues" evidence="1">
    <location>
        <begin position="669"/>
        <end position="687"/>
    </location>
</feature>
<feature type="region of interest" description="Disordered" evidence="1">
    <location>
        <begin position="4526"/>
        <end position="4561"/>
    </location>
</feature>
<feature type="compositionally biased region" description="Polar residues" evidence="1">
    <location>
        <begin position="4779"/>
        <end position="4801"/>
    </location>
</feature>
<feature type="compositionally biased region" description="Basic and acidic residues" evidence="1">
    <location>
        <begin position="3731"/>
        <end position="3747"/>
    </location>
</feature>
<feature type="region of interest" description="Disordered" evidence="1">
    <location>
        <begin position="668"/>
        <end position="693"/>
    </location>
</feature>
<feature type="region of interest" description="Disordered" evidence="1">
    <location>
        <begin position="3862"/>
        <end position="4268"/>
    </location>
</feature>
<feature type="compositionally biased region" description="Basic and acidic residues" evidence="1">
    <location>
        <begin position="4764"/>
        <end position="4778"/>
    </location>
</feature>
<feature type="compositionally biased region" description="Low complexity" evidence="1">
    <location>
        <begin position="3788"/>
        <end position="3803"/>
    </location>
</feature>
<feature type="compositionally biased region" description="Basic and acidic residues" evidence="1">
    <location>
        <begin position="2165"/>
        <end position="2183"/>
    </location>
</feature>
<dbReference type="EMBL" id="MIGC01001147">
    <property type="protein sequence ID" value="PHJ23402.1"/>
    <property type="molecule type" value="Genomic_DNA"/>
</dbReference>
<feature type="region of interest" description="Disordered" evidence="1">
    <location>
        <begin position="3731"/>
        <end position="3826"/>
    </location>
</feature>
<evidence type="ECO:0008006" key="4">
    <source>
        <dbReference type="Google" id="ProtNLM"/>
    </source>
</evidence>
<feature type="compositionally biased region" description="Basic and acidic residues" evidence="1">
    <location>
        <begin position="4998"/>
        <end position="5014"/>
    </location>
</feature>
<feature type="region of interest" description="Disordered" evidence="1">
    <location>
        <begin position="102"/>
        <end position="188"/>
    </location>
</feature>
<comment type="caution">
    <text evidence="2">The sequence shown here is derived from an EMBL/GenBank/DDBJ whole genome shotgun (WGS) entry which is preliminary data.</text>
</comment>
<feature type="compositionally biased region" description="Gly residues" evidence="1">
    <location>
        <begin position="472"/>
        <end position="482"/>
    </location>
</feature>
<feature type="compositionally biased region" description="Polar residues" evidence="1">
    <location>
        <begin position="5082"/>
        <end position="5091"/>
    </location>
</feature>
<dbReference type="RefSeq" id="XP_067925078.1">
    <property type="nucleotide sequence ID" value="XM_068062940.1"/>
</dbReference>
<evidence type="ECO:0000313" key="2">
    <source>
        <dbReference type="EMBL" id="PHJ23402.1"/>
    </source>
</evidence>
<feature type="region of interest" description="Disordered" evidence="1">
    <location>
        <begin position="3521"/>
        <end position="3677"/>
    </location>
</feature>
<feature type="compositionally biased region" description="Basic and acidic residues" evidence="1">
    <location>
        <begin position="3588"/>
        <end position="3598"/>
    </location>
</feature>
<feature type="compositionally biased region" description="Polar residues" evidence="1">
    <location>
        <begin position="4867"/>
        <end position="4893"/>
    </location>
</feature>
<feature type="region of interest" description="Disordered" evidence="1">
    <location>
        <begin position="2163"/>
        <end position="2184"/>
    </location>
</feature>
<feature type="compositionally biased region" description="Basic and acidic residues" evidence="1">
    <location>
        <begin position="5150"/>
        <end position="5168"/>
    </location>
</feature>
<reference evidence="2 3" key="1">
    <citation type="journal article" date="2017" name="Int. J. Parasitol.">
        <title>The genome of the protozoan parasite Cystoisospora suis and a reverse vaccinology approach to identify vaccine candidates.</title>
        <authorList>
            <person name="Palmieri N."/>
            <person name="Shrestha A."/>
            <person name="Ruttkowski B."/>
            <person name="Beck T."/>
            <person name="Vogl C."/>
            <person name="Tomley F."/>
            <person name="Blake D.P."/>
            <person name="Joachim A."/>
        </authorList>
    </citation>
    <scope>NUCLEOTIDE SEQUENCE [LARGE SCALE GENOMIC DNA]</scope>
    <source>
        <strain evidence="2 3">Wien I</strain>
    </source>
</reference>
<feature type="compositionally biased region" description="Basic and acidic residues" evidence="1">
    <location>
        <begin position="4814"/>
        <end position="4839"/>
    </location>
</feature>
<feature type="compositionally biased region" description="Low complexity" evidence="1">
    <location>
        <begin position="130"/>
        <end position="147"/>
    </location>
</feature>
<feature type="region of interest" description="Disordered" evidence="1">
    <location>
        <begin position="440"/>
        <end position="506"/>
    </location>
</feature>
<feature type="region of interest" description="Disordered" evidence="1">
    <location>
        <begin position="4319"/>
        <end position="4444"/>
    </location>
</feature>
<feature type="compositionally biased region" description="Basic and acidic residues" evidence="1">
    <location>
        <begin position="4092"/>
        <end position="4101"/>
    </location>
</feature>
<feature type="compositionally biased region" description="Basic and acidic residues" evidence="1">
    <location>
        <begin position="4180"/>
        <end position="4189"/>
    </location>
</feature>
<dbReference type="VEuPathDB" id="ToxoDB:CSUI_002741"/>
<feature type="compositionally biased region" description="Basic residues" evidence="1">
    <location>
        <begin position="4012"/>
        <end position="4021"/>
    </location>
</feature>
<feature type="compositionally biased region" description="Basic and acidic residues" evidence="1">
    <location>
        <begin position="4401"/>
        <end position="4420"/>
    </location>
</feature>
<feature type="compositionally biased region" description="Low complexity" evidence="1">
    <location>
        <begin position="4154"/>
        <end position="4178"/>
    </location>
</feature>
<feature type="region of interest" description="Disordered" evidence="1">
    <location>
        <begin position="3257"/>
        <end position="3414"/>
    </location>
</feature>
<feature type="compositionally biased region" description="Polar residues" evidence="1">
    <location>
        <begin position="3380"/>
        <end position="3404"/>
    </location>
</feature>
<feature type="compositionally biased region" description="Basic and acidic residues" evidence="1">
    <location>
        <begin position="3630"/>
        <end position="3644"/>
    </location>
</feature>
<feature type="region of interest" description="Disordered" evidence="1">
    <location>
        <begin position="2044"/>
        <end position="2069"/>
    </location>
</feature>
<feature type="compositionally biased region" description="Polar residues" evidence="1">
    <location>
        <begin position="3558"/>
        <end position="3567"/>
    </location>
</feature>
<feature type="compositionally biased region" description="Basic and acidic residues" evidence="1">
    <location>
        <begin position="4348"/>
        <end position="4358"/>
    </location>
</feature>
<feature type="compositionally biased region" description="Basic and acidic residues" evidence="1">
    <location>
        <begin position="4967"/>
        <end position="4979"/>
    </location>
</feature>
<feature type="compositionally biased region" description="Basic and acidic residues" evidence="1">
    <location>
        <begin position="5092"/>
        <end position="5103"/>
    </location>
</feature>
<dbReference type="GeneID" id="94426151"/>
<feature type="compositionally biased region" description="Low complexity" evidence="1">
    <location>
        <begin position="4981"/>
        <end position="4996"/>
    </location>
</feature>
<dbReference type="OrthoDB" id="333775at2759"/>
<feature type="region of interest" description="Disordered" evidence="1">
    <location>
        <begin position="4967"/>
        <end position="5196"/>
    </location>
</feature>
<evidence type="ECO:0000256" key="1">
    <source>
        <dbReference type="SAM" id="MobiDB-lite"/>
    </source>
</evidence>
<feature type="compositionally biased region" description="Low complexity" evidence="1">
    <location>
        <begin position="4035"/>
        <end position="4051"/>
    </location>
</feature>
<accession>A0A2C6L7N4</accession>
<feature type="compositionally biased region" description="Polar residues" evidence="1">
    <location>
        <begin position="5176"/>
        <end position="5185"/>
    </location>
</feature>
<keyword evidence="3" id="KW-1185">Reference proteome</keyword>
<feature type="compositionally biased region" description="Low complexity" evidence="1">
    <location>
        <begin position="452"/>
        <end position="471"/>
    </location>
</feature>
<feature type="compositionally biased region" description="Basic and acidic residues" evidence="1">
    <location>
        <begin position="3347"/>
        <end position="3360"/>
    </location>
</feature>
<proteinExistence type="predicted"/>
<feature type="compositionally biased region" description="Low complexity" evidence="1">
    <location>
        <begin position="3257"/>
        <end position="3272"/>
    </location>
</feature>
<feature type="compositionally biased region" description="Low complexity" evidence="1">
    <location>
        <begin position="4583"/>
        <end position="4601"/>
    </location>
</feature>
<feature type="compositionally biased region" description="Basic residues" evidence="1">
    <location>
        <begin position="3939"/>
        <end position="3962"/>
    </location>
</feature>